<feature type="domain" description="HTH LytTR-type" evidence="2">
    <location>
        <begin position="175"/>
        <end position="283"/>
    </location>
</feature>
<feature type="transmembrane region" description="Helical" evidence="1">
    <location>
        <begin position="49"/>
        <end position="69"/>
    </location>
</feature>
<comment type="caution">
    <text evidence="3">The sequence shown here is derived from an EMBL/GenBank/DDBJ whole genome shotgun (WGS) entry which is preliminary data.</text>
</comment>
<keyword evidence="4" id="KW-1185">Reference proteome</keyword>
<dbReference type="OrthoDB" id="1118393at2"/>
<evidence type="ECO:0000313" key="3">
    <source>
        <dbReference type="EMBL" id="KAB1065684.1"/>
    </source>
</evidence>
<dbReference type="InterPro" id="IPR046947">
    <property type="entry name" value="LytR-like"/>
</dbReference>
<dbReference type="Gene3D" id="2.40.50.1020">
    <property type="entry name" value="LytTr DNA-binding domain"/>
    <property type="match status" value="1"/>
</dbReference>
<evidence type="ECO:0000256" key="1">
    <source>
        <dbReference type="SAM" id="Phobius"/>
    </source>
</evidence>
<dbReference type="Proteomes" id="UP000435357">
    <property type="component" value="Unassembled WGS sequence"/>
</dbReference>
<dbReference type="PANTHER" id="PTHR37299:SF1">
    <property type="entry name" value="STAGE 0 SPORULATION PROTEIN A HOMOLOG"/>
    <property type="match status" value="1"/>
</dbReference>
<dbReference type="EMBL" id="WACR01000002">
    <property type="protein sequence ID" value="KAB1065684.1"/>
    <property type="molecule type" value="Genomic_DNA"/>
</dbReference>
<reference evidence="3 4" key="1">
    <citation type="submission" date="2019-09" db="EMBL/GenBank/DDBJ databases">
        <title>Genomes of Cryomorphaceae.</title>
        <authorList>
            <person name="Bowman J.P."/>
        </authorList>
    </citation>
    <scope>NUCLEOTIDE SEQUENCE [LARGE SCALE GENOMIC DNA]</scope>
    <source>
        <strain evidence="3 4">KCTC 52047</strain>
    </source>
</reference>
<dbReference type="GO" id="GO:0000156">
    <property type="term" value="F:phosphorelay response regulator activity"/>
    <property type="evidence" value="ECO:0007669"/>
    <property type="project" value="InterPro"/>
</dbReference>
<evidence type="ECO:0000259" key="2">
    <source>
        <dbReference type="PROSITE" id="PS50930"/>
    </source>
</evidence>
<dbReference type="SMART" id="SM00850">
    <property type="entry name" value="LytTR"/>
    <property type="match status" value="1"/>
</dbReference>
<dbReference type="InterPro" id="IPR007492">
    <property type="entry name" value="LytTR_DNA-bd_dom"/>
</dbReference>
<dbReference type="GO" id="GO:0003677">
    <property type="term" value="F:DNA binding"/>
    <property type="evidence" value="ECO:0007669"/>
    <property type="project" value="InterPro"/>
</dbReference>
<keyword evidence="1" id="KW-1133">Transmembrane helix</keyword>
<keyword evidence="1" id="KW-0472">Membrane</keyword>
<keyword evidence="1" id="KW-0812">Transmembrane</keyword>
<gene>
    <name evidence="3" type="ORF">F3059_03240</name>
</gene>
<feature type="transmembrane region" description="Helical" evidence="1">
    <location>
        <begin position="121"/>
        <end position="142"/>
    </location>
</feature>
<organism evidence="3 4">
    <name type="scientific">Salibacter halophilus</name>
    <dbReference type="NCBI Taxonomy" id="1803916"/>
    <lineage>
        <taxon>Bacteria</taxon>
        <taxon>Pseudomonadati</taxon>
        <taxon>Bacteroidota</taxon>
        <taxon>Flavobacteriia</taxon>
        <taxon>Flavobacteriales</taxon>
        <taxon>Salibacteraceae</taxon>
        <taxon>Salibacter</taxon>
    </lineage>
</organism>
<evidence type="ECO:0000313" key="4">
    <source>
        <dbReference type="Proteomes" id="UP000435357"/>
    </source>
</evidence>
<dbReference type="PANTHER" id="PTHR37299">
    <property type="entry name" value="TRANSCRIPTIONAL REGULATOR-RELATED"/>
    <property type="match status" value="1"/>
</dbReference>
<dbReference type="AlphaFoldDB" id="A0A6N6M6Z1"/>
<dbReference type="PROSITE" id="PS50930">
    <property type="entry name" value="HTH_LYTTR"/>
    <property type="match status" value="1"/>
</dbReference>
<protein>
    <recommendedName>
        <fullName evidence="2">HTH LytTR-type domain-containing protein</fullName>
    </recommendedName>
</protein>
<accession>A0A6N6M6Z1</accession>
<sequence length="291" mass="33723">MSVWEILNRPYPVSMKKWPMIIAISIFIGLFLMVFEPFGLQFIEMEYKALFLFGYGVVTFCFMVLNLIIIPKIFPRHFAEKNWTVKRHIIWLVIDVVMIAAGNYLYSVWVGFFSWAGIEGFLIFLGFTIPIGLFPAVITTFIQQNINLKRNLAGSDEINTSISHKKDHTETNSTLDLTAGNQTYSFHYEQIIFIESEGNYVKVHYRDGEEVKREMIRSTMKGVEDLISNEVLFRCHRAFIVNLDYVQKVEGNSQGFTLQLEFSNDQIPVSRSYTKPFKKAMIRFSDRNGLG</sequence>
<name>A0A6N6M6Z1_9FLAO</name>
<proteinExistence type="predicted"/>
<dbReference type="Pfam" id="PF04397">
    <property type="entry name" value="LytTR"/>
    <property type="match status" value="1"/>
</dbReference>
<feature type="transmembrane region" description="Helical" evidence="1">
    <location>
        <begin position="21"/>
        <end position="43"/>
    </location>
</feature>
<feature type="transmembrane region" description="Helical" evidence="1">
    <location>
        <begin position="89"/>
        <end position="109"/>
    </location>
</feature>